<sequence>MGIEVRDGDPIDDDDGALLDDALSVSVELLGAGADGIFSLAEIGDDGSVTARVILGDDTEVGDRLVVVAADGSVLLDRPVTVTDLTEGVDLEVPVAPGDDSVSVQATVTDADGNSDSDDDTKPIDDQPPTVEVNLAGAGDDGVYNLAEIGDDGSVTARVTLGSGTEVGDTLRVTDGQGNVLLERSLTARDLSDGLDVEVPVTKGDESVSVTATVTDPAGNSDSDDDTKPIDDQPPSVTISLIGAGDDGAYQQSEIGNDDSVTARVNLGAGTEVGDTLRVTDGQGNVLLERSVTAQDLSDGLDVEVPVVAGQTHVQANARVTDPAGNSDDALDRKPVALGIELSASSTVVEGEFITVTATMDNVADRDVVVTLEDGNTITIVEGERSASIQVASRPDEHVNQGETSRGFSIESATPTGYDQVDLGDGVTTLMVDDNDITRLVLKATPELTEGGAITYTVELQDPQGQPRSADKAIAVTLANGESLTVPAGQTSASVTVAAPSDDVYVDPGQVVNSIREAKEVEPDGQPASGIGTLEKLEVDSATVSTQVNDTIDEVVVSLSAPDDADEGQAVSVTLTVEEPPQGGPLTITLDDGTKVVIAEGATSAQVTLRAPDQDQNLGPGESADDTASWTIGIDTLTGGNYEKLVAGGDKTVIVHSDVPELTIPDDNGPTVAGDASVSEAGLESGSLADDSDVVSGVIAVGSGGVDEVASVAFGSISKSLAELQAASASQPISIDMAYGTLSITGYDAVADELSYTYTLTKPANHASGSVVDSLAVKVTDDSGDSRQDNLDILIRDDGPSATSDSLQTTTEGDARTSGTNLLVNDTLGADGARVESITFIDRSGATTARSISDGGSVTVETRYGSLTVASDGNWSYTPVASAAHPRPQGNDSGDTLRDDFSYVLIDADGSRSNTAQQPVLVKDTEPSIGDPTDGRLDEQYLASGSEPNTSKRSVSGDLDVNKGQDSIDTRFTADTVATLNQLGLTSENQAIGYSLSSDGHTLTARADGETVFTISVLDAGSNDASYRFTLEGPLDHVTSVVDSNGNIVLTLPFEVIDSDGDIDEDDFQVTVVDDPAQESQSITLKEDGKKTFSTPANATEDTLAISDAPEYGSVTIGADGRLTYKPDGNYSGADAFTYTYTEGGTTYSVDVDVTVTPVADKPDLPSSSAATDEDVSVALGLAAPSPTDTTDQNMGAAGDNPELLGAITVSGLPSGAKLLKADGSVIDTKGKSTLTIKLSDGSHLSTLDDGDVDLVMTRAEFEGLKVAPKAQDGSNFSLSIQVSSYEVDADGERLSGIPGATSAIRVPVTVQAVTDDVTLTFADDTDHKVFKTAEDVAFNLSETLKASFEDLDGSEYRELLLEGLPEGTVVTINDNLTRVVGASGQVRVPAGGLSASTTDFPKITITPPDDFSGEIKGVSVTLRARDGDADGPSPNGVWKEDKVTLDIDVTPVVDDPSVSARGTEDEAFKFLASLKVGDDDGGGATSETITSIEIAVVPDGWEIRNADGNLVHTGNGSDGFSVPKSDVDSGAFKNYSLTGPAHESDDPSLTLKVGITDTATIDGATVSDEEVKEVTYSPKVAPKAEVIAASGVSDSDGDGKADLTMTGGHTYGASDGVAEDEWFKLTNDDFDLKDDWSNQDSDGSEKTFARLTPEQLDGQAGDMIGASFRYLDEAGQWVEKSYDGTPVEIPVQHLSSVEFRPPTNRKGTFQIRVQAKTVDTDGEGNVDTAVSGEALLTGIRVQEPVADRVSLGYEPVAQTDEDTAVALELRPQSDDPNEVYRMTLSDLPDGAVLHYNGQQVADDGNGNYIIDNFDASVPLTITPPPDSNEDFSIKATPVSVDTFGGVTSEFTGEARDILVKVKGVADAPEVTTSVESYVEQALDDGVTEVRLSDLVTVQSGDRDDSESLAYRISGLDEGFAVAGAVLISPEDAEGDERVWVTRELADVRITTPDNFSGRVDFSVTPVVTEDDGDSRDGDQHQVSFEVTPSPEGVIETDSRLVEDTLGKLDFSLVTQNGDTNEMLETVWIDAADVLQAPFTIYVGNSTSTTLAQAAATDPDVTMEGGEYKLTNGAWERLYAKGDANFGAGSAELALRYQVTDTPNAGYEGQVDDVTSAPRDAIHQVVIDAVTDTPTIDITSIVNLSGGGVSITGNDVNAGTGDRVQVNVAVDQSADADAGNQPDEDGSESLRYFLIDGVPEGVSVEGAEYIGVVAGDSGGRQWRIELDPPQSFDGPIPQQHSFVFVLGEGGQLNDINNHSITITAVTQDAGGNTLEQSASASWTLSGSGDDNDGEDASDIERWDNDSSAAMTEDSASPLSQLIDAQIAGNDGASSITLSNLPPGTVVTGMEETTVNGQSVWYASTDGGGQAALDDLMASISVTPPANWNDNGEDFTFDATLTTRSSSGKENSHSVTVDPPVTPVTDTPEVSVSGELADNGRDVDFEVGVTSPADSPDVTLVDGQLVLTLDESGATDADGGAAPGGTLFYNGQALTPGSDGRYVIDGVAVGDTVNLTYRPAVGVWGEVSLVAEGSTQETDATNREADQDQASVEVPPPPPEVSVNDIRGEEDSLIDVSGLEVDLLDPSQTLEAVLIDGLPNGWLVMTGADAASATLAENMGKGSWSILKPDGSLPAYVGLIPPRDWSGDLSGADSLSVTAIAGRDGERYIGDEAFSVLVDAVADPIEADPLLSFGDEGDRIPLNLNASVLDRDGSEQVTLTLKGLGEHASFFSGDNLLDWTYDAGTDTYVIDDISIDQLNALTLVQKATDGNVTLDFSLATVDGQDTLDPPYEGQVDLDIRAVEPTTGDDTLLYSGKAINGLGGDDVVELRFGEDIDPGKVRNIETLDLMGEGQDHDVTLSAQDVLDMTSGDELFVRGDAGDRVSLRADEWSATGNQVQEDGITYNVYDGNGNAVLKIQDGIDVDI</sequence>
<feature type="compositionally biased region" description="Polar residues" evidence="1">
    <location>
        <begin position="801"/>
        <end position="820"/>
    </location>
</feature>
<feature type="region of interest" description="Disordered" evidence="1">
    <location>
        <begin position="2403"/>
        <end position="2434"/>
    </location>
</feature>
<accession>A0AAU7KL56</accession>
<feature type="compositionally biased region" description="Low complexity" evidence="1">
    <location>
        <begin position="2414"/>
        <end position="2427"/>
    </location>
</feature>
<gene>
    <name evidence="3" type="ORF">NFG58_06880</name>
</gene>
<feature type="domain" description="LapA adhesin" evidence="2">
    <location>
        <begin position="553"/>
        <end position="649"/>
    </location>
</feature>
<dbReference type="Gene3D" id="2.60.40.3440">
    <property type="match status" value="1"/>
</dbReference>
<feature type="domain" description="LapA adhesin" evidence="2">
    <location>
        <begin position="436"/>
        <end position="551"/>
    </location>
</feature>
<feature type="region of interest" description="Disordered" evidence="1">
    <location>
        <begin position="109"/>
        <end position="128"/>
    </location>
</feature>
<feature type="region of interest" description="Disordered" evidence="1">
    <location>
        <begin position="2274"/>
        <end position="2298"/>
    </location>
</feature>
<evidence type="ECO:0000256" key="1">
    <source>
        <dbReference type="SAM" id="MobiDB-lite"/>
    </source>
</evidence>
<feature type="compositionally biased region" description="Polar residues" evidence="1">
    <location>
        <begin position="2274"/>
        <end position="2288"/>
    </location>
</feature>
<feature type="compositionally biased region" description="Polar residues" evidence="1">
    <location>
        <begin position="401"/>
        <end position="413"/>
    </location>
</feature>
<organism evidence="3">
    <name type="scientific">Halomonas sp. RT37</name>
    <dbReference type="NCBI Taxonomy" id="2950872"/>
    <lineage>
        <taxon>Bacteria</taxon>
        <taxon>Pseudomonadati</taxon>
        <taxon>Pseudomonadota</taxon>
        <taxon>Gammaproteobacteria</taxon>
        <taxon>Oceanospirillales</taxon>
        <taxon>Halomonadaceae</taxon>
        <taxon>Halomonas</taxon>
    </lineage>
</organism>
<dbReference type="Gene3D" id="2.60.40.10">
    <property type="entry name" value="Immunoglobulins"/>
    <property type="match status" value="1"/>
</dbReference>
<dbReference type="InterPro" id="IPR013783">
    <property type="entry name" value="Ig-like_fold"/>
</dbReference>
<dbReference type="RefSeq" id="WP_348827844.1">
    <property type="nucleotide sequence ID" value="NZ_CP098827.1"/>
</dbReference>
<dbReference type="Pfam" id="PF20579">
    <property type="entry name" value="LapA"/>
    <property type="match status" value="3"/>
</dbReference>
<dbReference type="Pfam" id="PF17963">
    <property type="entry name" value="Big_9"/>
    <property type="match status" value="1"/>
</dbReference>
<feature type="compositionally biased region" description="Polar residues" evidence="1">
    <location>
        <begin position="208"/>
        <end position="221"/>
    </location>
</feature>
<evidence type="ECO:0000313" key="3">
    <source>
        <dbReference type="EMBL" id="XBO72422.1"/>
    </source>
</evidence>
<dbReference type="EMBL" id="CP098827">
    <property type="protein sequence ID" value="XBO72422.1"/>
    <property type="molecule type" value="Genomic_DNA"/>
</dbReference>
<reference evidence="3" key="1">
    <citation type="submission" date="2022-06" db="EMBL/GenBank/DDBJ databases">
        <title>A novel DMS-producing enzyme.</title>
        <authorList>
            <person name="Zhang Y."/>
        </authorList>
    </citation>
    <scope>NUCLEOTIDE SEQUENCE</scope>
    <source>
        <strain evidence="3">RT37</strain>
    </source>
</reference>
<feature type="region of interest" description="Disordered" evidence="1">
    <location>
        <begin position="2532"/>
        <end position="2562"/>
    </location>
</feature>
<protein>
    <submittedName>
        <fullName evidence="3">Ig-like domain-containing protein</fullName>
    </submittedName>
</protein>
<name>A0AAU7KL56_9GAMM</name>
<feature type="region of interest" description="Disordered" evidence="1">
    <location>
        <begin position="787"/>
        <end position="820"/>
    </location>
</feature>
<dbReference type="InterPro" id="IPR046779">
    <property type="entry name" value="LapA_adhesin_dom"/>
</dbReference>
<feature type="region of interest" description="Disordered" evidence="1">
    <location>
        <begin position="394"/>
        <end position="413"/>
    </location>
</feature>
<feature type="region of interest" description="Disordered" evidence="1">
    <location>
        <begin position="206"/>
        <end position="235"/>
    </location>
</feature>
<proteinExistence type="predicted"/>
<feature type="region of interest" description="Disordered" evidence="1">
    <location>
        <begin position="914"/>
        <end position="961"/>
    </location>
</feature>
<feature type="domain" description="LapA adhesin" evidence="2">
    <location>
        <begin position="340"/>
        <end position="434"/>
    </location>
</feature>
<evidence type="ECO:0000259" key="2">
    <source>
        <dbReference type="Pfam" id="PF20579"/>
    </source>
</evidence>
<feature type="compositionally biased region" description="Basic and acidic residues" evidence="1">
    <location>
        <begin position="787"/>
        <end position="799"/>
    </location>
</feature>